<dbReference type="SUPFAM" id="SSF52540">
    <property type="entry name" value="P-loop containing nucleoside triphosphate hydrolases"/>
    <property type="match status" value="1"/>
</dbReference>
<dbReference type="EC" id="2.8.2.-" evidence="3"/>
<sequence>MDEKKILMNLRDEDLSKETKTLISSLPSDKDSTGRKLCKYQGCWYSHHILQGVLNFQRHFKPQDTDMIVASFPRCGTTWFKALTFALVHRSKHPSNDDHHPLLSNNPHVLVPYLEINLYFYSETPDLTKFSSSPRLFSSHSPFHTLQEALKDSPCKIVYVCRNVKDALVSYWHFFCNQQNNTEVKIKGSLEDMFESFCSGVVFFGPYWDQVLSYWRRSLEDPKHVLFMRYEEMKAEPREQIKRLAEFLGCPFTEQEEESGSVDEILDLCSLRKLSSLKVNKTGKLYNGRDHSNFFRKGEVGDWKNYFTPEMENKIDMIIEEKLQGSGLKF</sequence>
<dbReference type="Pfam" id="PF00685">
    <property type="entry name" value="Sulfotransfer_1"/>
    <property type="match status" value="1"/>
</dbReference>
<protein>
    <recommendedName>
        <fullName evidence="3">Sulfotransferase</fullName>
        <ecNumber evidence="3">2.8.2.-</ecNumber>
    </recommendedName>
</protein>
<gene>
    <name evidence="5" type="ORF">V5N11_008962</name>
</gene>
<evidence type="ECO:0000313" key="6">
    <source>
        <dbReference type="Proteomes" id="UP001558713"/>
    </source>
</evidence>
<proteinExistence type="inferred from homology"/>
<dbReference type="PANTHER" id="PTHR11783">
    <property type="entry name" value="SULFOTRANSFERASE SULT"/>
    <property type="match status" value="1"/>
</dbReference>
<dbReference type="Proteomes" id="UP001558713">
    <property type="component" value="Unassembled WGS sequence"/>
</dbReference>
<evidence type="ECO:0000256" key="1">
    <source>
        <dbReference type="ARBA" id="ARBA00005771"/>
    </source>
</evidence>
<evidence type="ECO:0000313" key="5">
    <source>
        <dbReference type="EMBL" id="KAL1202356.1"/>
    </source>
</evidence>
<dbReference type="FunFam" id="3.40.50.300:FF:001258">
    <property type="entry name" value="Sulfotransferase"/>
    <property type="match status" value="1"/>
</dbReference>
<name>A0ABD1A8C4_CARAN</name>
<comment type="caution">
    <text evidence="5">The sequence shown here is derived from an EMBL/GenBank/DDBJ whole genome shotgun (WGS) entry which is preliminary data.</text>
</comment>
<dbReference type="InterPro" id="IPR027417">
    <property type="entry name" value="P-loop_NTPase"/>
</dbReference>
<evidence type="ECO:0000256" key="2">
    <source>
        <dbReference type="ARBA" id="ARBA00022679"/>
    </source>
</evidence>
<dbReference type="InterPro" id="IPR000863">
    <property type="entry name" value="Sulfotransferase_dom"/>
</dbReference>
<keyword evidence="6" id="KW-1185">Reference proteome</keyword>
<dbReference type="Gene3D" id="3.40.50.300">
    <property type="entry name" value="P-loop containing nucleotide triphosphate hydrolases"/>
    <property type="match status" value="1"/>
</dbReference>
<feature type="domain" description="Sulfotransferase" evidence="4">
    <location>
        <begin position="64"/>
        <end position="327"/>
    </location>
</feature>
<reference evidence="5 6" key="1">
    <citation type="submission" date="2024-04" db="EMBL/GenBank/DDBJ databases">
        <title>Genome assembly C_amara_ONT_v2.</title>
        <authorList>
            <person name="Yant L."/>
            <person name="Moore C."/>
            <person name="Slenker M."/>
        </authorList>
    </citation>
    <scope>NUCLEOTIDE SEQUENCE [LARGE SCALE GENOMIC DNA]</scope>
    <source>
        <tissue evidence="5">Leaf</tissue>
    </source>
</reference>
<evidence type="ECO:0000256" key="3">
    <source>
        <dbReference type="RuleBase" id="RU361155"/>
    </source>
</evidence>
<keyword evidence="2 3" id="KW-0808">Transferase</keyword>
<evidence type="ECO:0000259" key="4">
    <source>
        <dbReference type="Pfam" id="PF00685"/>
    </source>
</evidence>
<accession>A0ABD1A8C4</accession>
<comment type="similarity">
    <text evidence="1 3">Belongs to the sulfotransferase 1 family.</text>
</comment>
<dbReference type="AlphaFoldDB" id="A0ABD1A8C4"/>
<dbReference type="EMBL" id="JBANAX010000577">
    <property type="protein sequence ID" value="KAL1202356.1"/>
    <property type="molecule type" value="Genomic_DNA"/>
</dbReference>
<organism evidence="5 6">
    <name type="scientific">Cardamine amara subsp. amara</name>
    <dbReference type="NCBI Taxonomy" id="228776"/>
    <lineage>
        <taxon>Eukaryota</taxon>
        <taxon>Viridiplantae</taxon>
        <taxon>Streptophyta</taxon>
        <taxon>Embryophyta</taxon>
        <taxon>Tracheophyta</taxon>
        <taxon>Spermatophyta</taxon>
        <taxon>Magnoliopsida</taxon>
        <taxon>eudicotyledons</taxon>
        <taxon>Gunneridae</taxon>
        <taxon>Pentapetalae</taxon>
        <taxon>rosids</taxon>
        <taxon>malvids</taxon>
        <taxon>Brassicales</taxon>
        <taxon>Brassicaceae</taxon>
        <taxon>Cardamineae</taxon>
        <taxon>Cardamine</taxon>
    </lineage>
</organism>
<dbReference type="GO" id="GO:0016740">
    <property type="term" value="F:transferase activity"/>
    <property type="evidence" value="ECO:0007669"/>
    <property type="project" value="UniProtKB-KW"/>
</dbReference>